<dbReference type="InterPro" id="IPR002575">
    <property type="entry name" value="Aminoglycoside_PTrfase"/>
</dbReference>
<keyword evidence="1 8" id="KW-0028">Amino-acid biosynthesis</keyword>
<evidence type="ECO:0000259" key="9">
    <source>
        <dbReference type="Pfam" id="PF01636"/>
    </source>
</evidence>
<evidence type="ECO:0000313" key="11">
    <source>
        <dbReference type="Proteomes" id="UP001161389"/>
    </source>
</evidence>
<accession>A0AA37W8Z1</accession>
<keyword evidence="6 8" id="KW-0067">ATP-binding</keyword>
<dbReference type="Gene3D" id="3.30.200.20">
    <property type="entry name" value="Phosphorylase Kinase, domain 1"/>
    <property type="match status" value="1"/>
</dbReference>
<reference evidence="10" key="1">
    <citation type="journal article" date="2014" name="Int. J. Syst. Evol. Microbiol.">
        <title>Complete genome sequence of Corynebacterium casei LMG S-19264T (=DSM 44701T), isolated from a smear-ripened cheese.</title>
        <authorList>
            <consortium name="US DOE Joint Genome Institute (JGI-PGF)"/>
            <person name="Walter F."/>
            <person name="Albersmeier A."/>
            <person name="Kalinowski J."/>
            <person name="Ruckert C."/>
        </authorList>
    </citation>
    <scope>NUCLEOTIDE SEQUENCE</scope>
    <source>
        <strain evidence="10">NBRC 110071</strain>
    </source>
</reference>
<keyword evidence="5 8" id="KW-0418">Kinase</keyword>
<dbReference type="EMBL" id="BSNM01000016">
    <property type="protein sequence ID" value="GLQ32968.1"/>
    <property type="molecule type" value="Genomic_DNA"/>
</dbReference>
<evidence type="ECO:0000256" key="2">
    <source>
        <dbReference type="ARBA" id="ARBA00022679"/>
    </source>
</evidence>
<dbReference type="AlphaFoldDB" id="A0AA37W8Z1"/>
<gene>
    <name evidence="8 10" type="primary">thrB</name>
    <name evidence="10" type="ORF">GCM10007876_34470</name>
</gene>
<dbReference type="SUPFAM" id="SSF56112">
    <property type="entry name" value="Protein kinase-like (PK-like)"/>
    <property type="match status" value="1"/>
</dbReference>
<dbReference type="GO" id="GO:0009088">
    <property type="term" value="P:threonine biosynthetic process"/>
    <property type="evidence" value="ECO:0007669"/>
    <property type="project" value="UniProtKB-UniRule"/>
</dbReference>
<name>A0AA37W8Z1_9GAMM</name>
<dbReference type="Gene3D" id="3.90.1200.10">
    <property type="match status" value="1"/>
</dbReference>
<comment type="catalytic activity">
    <reaction evidence="8">
        <text>L-homoserine + ATP = O-phospho-L-homoserine + ADP + H(+)</text>
        <dbReference type="Rhea" id="RHEA:13985"/>
        <dbReference type="ChEBI" id="CHEBI:15378"/>
        <dbReference type="ChEBI" id="CHEBI:30616"/>
        <dbReference type="ChEBI" id="CHEBI:57476"/>
        <dbReference type="ChEBI" id="CHEBI:57590"/>
        <dbReference type="ChEBI" id="CHEBI:456216"/>
        <dbReference type="EC" id="2.7.1.39"/>
    </reaction>
</comment>
<keyword evidence="2 8" id="KW-0808">Transferase</keyword>
<evidence type="ECO:0000256" key="8">
    <source>
        <dbReference type="HAMAP-Rule" id="MF_00301"/>
    </source>
</evidence>
<dbReference type="Pfam" id="PF01636">
    <property type="entry name" value="APH"/>
    <property type="match status" value="1"/>
</dbReference>
<dbReference type="GO" id="GO:0005524">
    <property type="term" value="F:ATP binding"/>
    <property type="evidence" value="ECO:0007669"/>
    <property type="project" value="UniProtKB-KW"/>
</dbReference>
<dbReference type="InterPro" id="IPR005280">
    <property type="entry name" value="Homoserine_kinase_II"/>
</dbReference>
<dbReference type="PANTHER" id="PTHR21064:SF6">
    <property type="entry name" value="AMINOGLYCOSIDE PHOSPHOTRANSFERASE DOMAIN-CONTAINING PROTEIN"/>
    <property type="match status" value="1"/>
</dbReference>
<dbReference type="InterPro" id="IPR050249">
    <property type="entry name" value="Pseudomonas-type_ThrB"/>
</dbReference>
<evidence type="ECO:0000256" key="3">
    <source>
        <dbReference type="ARBA" id="ARBA00022697"/>
    </source>
</evidence>
<sequence length="314" mass="36075">MSVYTQLSQQDFDQICELYELGKLISFKGVADGIENTTYFFNTDKQGIQSEWVFTLFEYTQPQALPYYLELYDHLYQQGVPVPDPLLTKQNTRLITLHNKPGAVFPKLPGRTPNELTPELCFQCGEQLAKFHLAGESYPQQHDCPKGLVFWQTSVEQFNELSEEDKSLIKDCIQRYQAAINGLPKTSVHGDLFHDNVLVDNSKITAIIDLFNASYDYAVYDLAITLNDWTLNQTHRIIKDRYQAMLDGYQSVRPLSEQEHAALPIMQQTSAMRWWLSRIDTARTFQSQKDQDTTSSKDPNQMKAQLLALLEQLG</sequence>
<feature type="domain" description="Aminoglycoside phosphotransferase" evidence="9">
    <location>
        <begin position="27"/>
        <end position="255"/>
    </location>
</feature>
<dbReference type="GO" id="GO:0004413">
    <property type="term" value="F:homoserine kinase activity"/>
    <property type="evidence" value="ECO:0007669"/>
    <property type="project" value="UniProtKB-UniRule"/>
</dbReference>
<dbReference type="PANTHER" id="PTHR21064">
    <property type="entry name" value="AMINOGLYCOSIDE PHOSPHOTRANSFERASE DOMAIN-CONTAINING PROTEIN-RELATED"/>
    <property type="match status" value="1"/>
</dbReference>
<dbReference type="EC" id="2.7.1.39" evidence="8"/>
<comment type="pathway">
    <text evidence="8">Amino-acid biosynthesis; L-threonine biosynthesis; L-threonine from L-aspartate: step 4/5.</text>
</comment>
<comment type="caution">
    <text evidence="10">The sequence shown here is derived from an EMBL/GenBank/DDBJ whole genome shotgun (WGS) entry which is preliminary data.</text>
</comment>
<reference evidence="10" key="2">
    <citation type="submission" date="2023-01" db="EMBL/GenBank/DDBJ databases">
        <title>Draft genome sequence of Litoribrevibacter albus strain NBRC 110071.</title>
        <authorList>
            <person name="Sun Q."/>
            <person name="Mori K."/>
        </authorList>
    </citation>
    <scope>NUCLEOTIDE SEQUENCE</scope>
    <source>
        <strain evidence="10">NBRC 110071</strain>
    </source>
</reference>
<evidence type="ECO:0000256" key="5">
    <source>
        <dbReference type="ARBA" id="ARBA00022777"/>
    </source>
</evidence>
<comment type="similarity">
    <text evidence="7 8">Belongs to the pseudomonas-type ThrB family.</text>
</comment>
<organism evidence="10 11">
    <name type="scientific">Litoribrevibacter albus</name>
    <dbReference type="NCBI Taxonomy" id="1473156"/>
    <lineage>
        <taxon>Bacteria</taxon>
        <taxon>Pseudomonadati</taxon>
        <taxon>Pseudomonadota</taxon>
        <taxon>Gammaproteobacteria</taxon>
        <taxon>Oceanospirillales</taxon>
        <taxon>Oceanospirillaceae</taxon>
        <taxon>Litoribrevibacter</taxon>
    </lineage>
</organism>
<evidence type="ECO:0000313" key="10">
    <source>
        <dbReference type="EMBL" id="GLQ32968.1"/>
    </source>
</evidence>
<keyword evidence="3 8" id="KW-0791">Threonine biosynthesis</keyword>
<keyword evidence="4 8" id="KW-0547">Nucleotide-binding</keyword>
<dbReference type="HAMAP" id="MF_00301">
    <property type="entry name" value="Homoser_kinase_2"/>
    <property type="match status" value="1"/>
</dbReference>
<evidence type="ECO:0000256" key="6">
    <source>
        <dbReference type="ARBA" id="ARBA00022840"/>
    </source>
</evidence>
<evidence type="ECO:0000256" key="7">
    <source>
        <dbReference type="ARBA" id="ARBA00038240"/>
    </source>
</evidence>
<dbReference type="NCBIfam" id="NF003558">
    <property type="entry name" value="PRK05231.1"/>
    <property type="match status" value="1"/>
</dbReference>
<dbReference type="RefSeq" id="WP_284383152.1">
    <property type="nucleotide sequence ID" value="NZ_BSNM01000016.1"/>
</dbReference>
<dbReference type="CDD" id="cd05153">
    <property type="entry name" value="HomoserineK_II"/>
    <property type="match status" value="1"/>
</dbReference>
<evidence type="ECO:0000256" key="4">
    <source>
        <dbReference type="ARBA" id="ARBA00022741"/>
    </source>
</evidence>
<dbReference type="Proteomes" id="UP001161389">
    <property type="component" value="Unassembled WGS sequence"/>
</dbReference>
<evidence type="ECO:0000256" key="1">
    <source>
        <dbReference type="ARBA" id="ARBA00022605"/>
    </source>
</evidence>
<keyword evidence="11" id="KW-1185">Reference proteome</keyword>
<protein>
    <recommendedName>
        <fullName evidence="8">Homoserine kinase</fullName>
        <shortName evidence="8">HK</shortName>
        <shortName evidence="8">HSK</shortName>
        <ecNumber evidence="8">2.7.1.39</ecNumber>
    </recommendedName>
</protein>
<dbReference type="InterPro" id="IPR011009">
    <property type="entry name" value="Kinase-like_dom_sf"/>
</dbReference>
<proteinExistence type="inferred from homology"/>